<dbReference type="GO" id="GO:0016787">
    <property type="term" value="F:hydrolase activity"/>
    <property type="evidence" value="ECO:0007669"/>
    <property type="project" value="UniProtKB-KW"/>
</dbReference>
<accession>A0A813ITG3</accession>
<evidence type="ECO:0000313" key="4">
    <source>
        <dbReference type="Proteomes" id="UP000626109"/>
    </source>
</evidence>
<comment type="caution">
    <text evidence="3">The sequence shown here is derived from an EMBL/GenBank/DDBJ whole genome shotgun (WGS) entry which is preliminary data.</text>
</comment>
<proteinExistence type="predicted"/>
<evidence type="ECO:0000259" key="2">
    <source>
        <dbReference type="Pfam" id="PF07910"/>
    </source>
</evidence>
<dbReference type="Gene3D" id="3.90.70.130">
    <property type="match status" value="1"/>
</dbReference>
<reference evidence="3" key="1">
    <citation type="submission" date="2021-02" db="EMBL/GenBank/DDBJ databases">
        <authorList>
            <person name="Dougan E. K."/>
            <person name="Rhodes N."/>
            <person name="Thang M."/>
            <person name="Chan C."/>
        </authorList>
    </citation>
    <scope>NUCLEOTIDE SEQUENCE</scope>
</reference>
<gene>
    <name evidence="3" type="ORF">PGLA2088_LOCUS11238</name>
</gene>
<organism evidence="3 4">
    <name type="scientific">Polarella glacialis</name>
    <name type="common">Dinoflagellate</name>
    <dbReference type="NCBI Taxonomy" id="89957"/>
    <lineage>
        <taxon>Eukaryota</taxon>
        <taxon>Sar</taxon>
        <taxon>Alveolata</taxon>
        <taxon>Dinophyceae</taxon>
        <taxon>Suessiales</taxon>
        <taxon>Suessiaceae</taxon>
        <taxon>Polarella</taxon>
    </lineage>
</organism>
<dbReference type="Pfam" id="PF07910">
    <property type="entry name" value="Peptidase_C78"/>
    <property type="match status" value="1"/>
</dbReference>
<dbReference type="EMBL" id="CAJNNW010012907">
    <property type="protein sequence ID" value="CAE8654834.1"/>
    <property type="molecule type" value="Genomic_DNA"/>
</dbReference>
<feature type="domain" description="UFSP1/2/DUB catalytic" evidence="2">
    <location>
        <begin position="17"/>
        <end position="188"/>
    </location>
</feature>
<name>A0A813ITG3_POLGL</name>
<sequence length="213" mass="22675">MLLGHLLHCGQGLFGGAVPSVQTLQAEIERLWEAGFDPPGRQQLGGWLVGSQKWIGTSEACVLLRGHSIRCNIISFRGGGTGGESSESAAAAMVERAIRHFRASPGPGGSASSVPPLYLQHDGHSRTVVGVQRRREPGGCKDFLLVLDPGLGEHGFADFAAAAARGRGWERLVKRSLAPLLKKAEYELLVLEPSGGPLRPEEAQAARCISIRL</sequence>
<dbReference type="InterPro" id="IPR012462">
    <property type="entry name" value="UFSP1/2_DUB_cat"/>
</dbReference>
<keyword evidence="1" id="KW-0378">Hydrolase</keyword>
<dbReference type="AlphaFoldDB" id="A0A813ITG3"/>
<evidence type="ECO:0000313" key="3">
    <source>
        <dbReference type="EMBL" id="CAE8654834.1"/>
    </source>
</evidence>
<protein>
    <recommendedName>
        <fullName evidence="2">UFSP1/2/DUB catalytic domain-containing protein</fullName>
    </recommendedName>
</protein>
<dbReference type="Proteomes" id="UP000626109">
    <property type="component" value="Unassembled WGS sequence"/>
</dbReference>
<evidence type="ECO:0000256" key="1">
    <source>
        <dbReference type="ARBA" id="ARBA00022801"/>
    </source>
</evidence>